<dbReference type="InterPro" id="IPR009057">
    <property type="entry name" value="Homeodomain-like_sf"/>
</dbReference>
<dbReference type="SUPFAM" id="SSF52172">
    <property type="entry name" value="CheY-like"/>
    <property type="match status" value="1"/>
</dbReference>
<keyword evidence="6" id="KW-0010">Activator</keyword>
<dbReference type="InterPro" id="IPR002197">
    <property type="entry name" value="HTH_Fis"/>
</dbReference>
<comment type="caution">
    <text evidence="11">The sequence shown here is derived from an EMBL/GenBank/DDBJ whole genome shotgun (WGS) entry which is preliminary data.</text>
</comment>
<dbReference type="SMART" id="SM00448">
    <property type="entry name" value="REC"/>
    <property type="match status" value="1"/>
</dbReference>
<evidence type="ECO:0000256" key="8">
    <source>
        <dbReference type="PROSITE-ProRule" id="PRU00169"/>
    </source>
</evidence>
<dbReference type="InterPro" id="IPR027417">
    <property type="entry name" value="P-loop_NTPase"/>
</dbReference>
<protein>
    <submittedName>
        <fullName evidence="11">Two-component system C4-dicarboxylate transport response regulator DctD</fullName>
    </submittedName>
</protein>
<proteinExistence type="predicted"/>
<keyword evidence="7" id="KW-0804">Transcription</keyword>
<keyword evidence="12" id="KW-1185">Reference proteome</keyword>
<evidence type="ECO:0000256" key="3">
    <source>
        <dbReference type="ARBA" id="ARBA00022840"/>
    </source>
</evidence>
<dbReference type="PANTHER" id="PTHR32071">
    <property type="entry name" value="TRANSCRIPTIONAL REGULATORY PROTEIN"/>
    <property type="match status" value="1"/>
</dbReference>
<evidence type="ECO:0000256" key="6">
    <source>
        <dbReference type="ARBA" id="ARBA00023159"/>
    </source>
</evidence>
<name>A0A840YY00_9SPHN</name>
<feature type="domain" description="Sigma-54 factor interaction" evidence="9">
    <location>
        <begin position="148"/>
        <end position="377"/>
    </location>
</feature>
<evidence type="ECO:0000256" key="7">
    <source>
        <dbReference type="ARBA" id="ARBA00023163"/>
    </source>
</evidence>
<keyword evidence="3" id="KW-0067">ATP-binding</keyword>
<dbReference type="GO" id="GO:0043565">
    <property type="term" value="F:sequence-specific DNA binding"/>
    <property type="evidence" value="ECO:0007669"/>
    <property type="project" value="InterPro"/>
</dbReference>
<dbReference type="InterPro" id="IPR011006">
    <property type="entry name" value="CheY-like_superfamily"/>
</dbReference>
<dbReference type="InterPro" id="IPR003593">
    <property type="entry name" value="AAA+_ATPase"/>
</dbReference>
<reference evidence="11 12" key="1">
    <citation type="submission" date="2020-08" db="EMBL/GenBank/DDBJ databases">
        <title>Genomic Encyclopedia of Type Strains, Phase IV (KMG-IV): sequencing the most valuable type-strain genomes for metagenomic binning, comparative biology and taxonomic classification.</title>
        <authorList>
            <person name="Goeker M."/>
        </authorList>
    </citation>
    <scope>NUCLEOTIDE SEQUENCE [LARGE SCALE GENOMIC DNA]</scope>
    <source>
        <strain evidence="11 12">DSM 27203</strain>
    </source>
</reference>
<feature type="domain" description="Response regulatory" evidence="10">
    <location>
        <begin position="11"/>
        <end position="125"/>
    </location>
</feature>
<dbReference type="Pfam" id="PF25601">
    <property type="entry name" value="AAA_lid_14"/>
    <property type="match status" value="1"/>
</dbReference>
<evidence type="ECO:0000256" key="1">
    <source>
        <dbReference type="ARBA" id="ARBA00022553"/>
    </source>
</evidence>
<dbReference type="GO" id="GO:0005524">
    <property type="term" value="F:ATP binding"/>
    <property type="evidence" value="ECO:0007669"/>
    <property type="project" value="UniProtKB-KW"/>
</dbReference>
<dbReference type="Gene3D" id="3.40.50.2300">
    <property type="match status" value="1"/>
</dbReference>
<feature type="modified residue" description="4-aspartylphosphate" evidence="8">
    <location>
        <position position="60"/>
    </location>
</feature>
<dbReference type="FunFam" id="3.40.50.300:FF:000006">
    <property type="entry name" value="DNA-binding transcriptional regulator NtrC"/>
    <property type="match status" value="1"/>
</dbReference>
<keyword evidence="5" id="KW-0805">Transcription regulation</keyword>
<dbReference type="Pfam" id="PF00158">
    <property type="entry name" value="Sigma54_activat"/>
    <property type="match status" value="1"/>
</dbReference>
<dbReference type="InterPro" id="IPR058031">
    <property type="entry name" value="AAA_lid_NorR"/>
</dbReference>
<sequence length="452" mass="50221">MSETETETDGIIFFVDDNAELREANVQALDLEGLPARAFADAQSALNAIDIDFPGIVVTDVRMPGMDGLEFFGRVREIDPEIPVILITGHADVPMAIGAMRNGAFEFLTKPFAADHLAAAARRALKTRRLVVENRQLRQTVDHTDSPLIGESPQMVRLRETIGQLARADLDVLIEGETGTGKELVAILLHRQGRRRGRPFVAVNCGALPEAIAEAELFGHEQGAVPHGRLERKGHIERSGGGTLFLDEIDSMSPAVQAKMLRVLEEREVMPLGAGAPTSIDLRVVAAAKGDSMALVESGRLREDLFYRLNVTRLRIPPLRERREDIPLLFAHFVEAAIEQTGQESFEMTDAIRRYLIEHDWPGNVRELRNFAFNAVLGLWAEGGMDQESTELSLADRVERFEASLIRETLDHSDGDIRTVMAALKLPRKTLYDKMRRHGIDPDAYRRKNGSA</sequence>
<dbReference type="InterPro" id="IPR001789">
    <property type="entry name" value="Sig_transdc_resp-reg_receiver"/>
</dbReference>
<dbReference type="PROSITE" id="PS00688">
    <property type="entry name" value="SIGMA54_INTERACT_3"/>
    <property type="match status" value="1"/>
</dbReference>
<dbReference type="FunFam" id="3.40.50.2300:FF:000018">
    <property type="entry name" value="DNA-binding transcriptional regulator NtrC"/>
    <property type="match status" value="1"/>
</dbReference>
<evidence type="ECO:0000259" key="9">
    <source>
        <dbReference type="PROSITE" id="PS50045"/>
    </source>
</evidence>
<dbReference type="InterPro" id="IPR025662">
    <property type="entry name" value="Sigma_54_int_dom_ATP-bd_1"/>
</dbReference>
<dbReference type="AlphaFoldDB" id="A0A840YY00"/>
<dbReference type="InterPro" id="IPR002078">
    <property type="entry name" value="Sigma_54_int"/>
</dbReference>
<dbReference type="InterPro" id="IPR025944">
    <property type="entry name" value="Sigma_54_int_dom_CS"/>
</dbReference>
<keyword evidence="2" id="KW-0547">Nucleotide-binding</keyword>
<gene>
    <name evidence="11" type="ORF">FHR23_001471</name>
</gene>
<dbReference type="GO" id="GO:0006355">
    <property type="term" value="P:regulation of DNA-templated transcription"/>
    <property type="evidence" value="ECO:0007669"/>
    <property type="project" value="InterPro"/>
</dbReference>
<dbReference type="PROSITE" id="PS50045">
    <property type="entry name" value="SIGMA54_INTERACT_4"/>
    <property type="match status" value="1"/>
</dbReference>
<dbReference type="Gene3D" id="1.10.10.60">
    <property type="entry name" value="Homeodomain-like"/>
    <property type="match status" value="1"/>
</dbReference>
<dbReference type="SMART" id="SM00382">
    <property type="entry name" value="AAA"/>
    <property type="match status" value="1"/>
</dbReference>
<dbReference type="PROSITE" id="PS00675">
    <property type="entry name" value="SIGMA54_INTERACT_1"/>
    <property type="match status" value="1"/>
</dbReference>
<dbReference type="PROSITE" id="PS50110">
    <property type="entry name" value="RESPONSE_REGULATORY"/>
    <property type="match status" value="1"/>
</dbReference>
<organism evidence="11 12">
    <name type="scientific">Stakelama sediminis</name>
    <dbReference type="NCBI Taxonomy" id="463200"/>
    <lineage>
        <taxon>Bacteria</taxon>
        <taxon>Pseudomonadati</taxon>
        <taxon>Pseudomonadota</taxon>
        <taxon>Alphaproteobacteria</taxon>
        <taxon>Sphingomonadales</taxon>
        <taxon>Sphingomonadaceae</taxon>
        <taxon>Stakelama</taxon>
    </lineage>
</organism>
<evidence type="ECO:0000256" key="5">
    <source>
        <dbReference type="ARBA" id="ARBA00023015"/>
    </source>
</evidence>
<evidence type="ECO:0000259" key="10">
    <source>
        <dbReference type="PROSITE" id="PS50110"/>
    </source>
</evidence>
<evidence type="ECO:0000256" key="2">
    <source>
        <dbReference type="ARBA" id="ARBA00022741"/>
    </source>
</evidence>
<dbReference type="Gene3D" id="1.10.8.60">
    <property type="match status" value="1"/>
</dbReference>
<dbReference type="SUPFAM" id="SSF52540">
    <property type="entry name" value="P-loop containing nucleoside triphosphate hydrolases"/>
    <property type="match status" value="1"/>
</dbReference>
<dbReference type="Pfam" id="PF00072">
    <property type="entry name" value="Response_reg"/>
    <property type="match status" value="1"/>
</dbReference>
<evidence type="ECO:0000256" key="4">
    <source>
        <dbReference type="ARBA" id="ARBA00023012"/>
    </source>
</evidence>
<evidence type="ECO:0000313" key="12">
    <source>
        <dbReference type="Proteomes" id="UP000554342"/>
    </source>
</evidence>
<dbReference type="EMBL" id="JACIJI010000002">
    <property type="protein sequence ID" value="MBB5718548.1"/>
    <property type="molecule type" value="Genomic_DNA"/>
</dbReference>
<dbReference type="CDD" id="cd17549">
    <property type="entry name" value="REC_DctD-like"/>
    <property type="match status" value="1"/>
</dbReference>
<evidence type="ECO:0000313" key="11">
    <source>
        <dbReference type="EMBL" id="MBB5718548.1"/>
    </source>
</evidence>
<dbReference type="RefSeq" id="WP_184002419.1">
    <property type="nucleotide sequence ID" value="NZ_BAABIF010000013.1"/>
</dbReference>
<dbReference type="Gene3D" id="3.40.50.300">
    <property type="entry name" value="P-loop containing nucleotide triphosphate hydrolases"/>
    <property type="match status" value="1"/>
</dbReference>
<dbReference type="CDD" id="cd00009">
    <property type="entry name" value="AAA"/>
    <property type="match status" value="1"/>
</dbReference>
<dbReference type="SUPFAM" id="SSF46689">
    <property type="entry name" value="Homeodomain-like"/>
    <property type="match status" value="1"/>
</dbReference>
<dbReference type="Proteomes" id="UP000554342">
    <property type="component" value="Unassembled WGS sequence"/>
</dbReference>
<dbReference type="PANTHER" id="PTHR32071:SF57">
    <property type="entry name" value="C4-DICARBOXYLATE TRANSPORT TRANSCRIPTIONAL REGULATORY PROTEIN DCTD"/>
    <property type="match status" value="1"/>
</dbReference>
<accession>A0A840YY00</accession>
<keyword evidence="1 8" id="KW-0597">Phosphoprotein</keyword>
<keyword evidence="4" id="KW-0902">Two-component regulatory system</keyword>
<dbReference type="Pfam" id="PF02954">
    <property type="entry name" value="HTH_8"/>
    <property type="match status" value="1"/>
</dbReference>
<dbReference type="GO" id="GO:0000160">
    <property type="term" value="P:phosphorelay signal transduction system"/>
    <property type="evidence" value="ECO:0007669"/>
    <property type="project" value="UniProtKB-KW"/>
</dbReference>